<protein>
    <submittedName>
        <fullName evidence="1">Uncharacterized protein</fullName>
    </submittedName>
</protein>
<organism evidence="1 2">
    <name type="scientific">Peribacillus deserti</name>
    <dbReference type="NCBI Taxonomy" id="673318"/>
    <lineage>
        <taxon>Bacteria</taxon>
        <taxon>Bacillati</taxon>
        <taxon>Bacillota</taxon>
        <taxon>Bacilli</taxon>
        <taxon>Bacillales</taxon>
        <taxon>Bacillaceae</taxon>
        <taxon>Peribacillus</taxon>
    </lineage>
</organism>
<evidence type="ECO:0000313" key="1">
    <source>
        <dbReference type="EMBL" id="MBM7692147.1"/>
    </source>
</evidence>
<sequence>MDFAGLRKHGLLFCKLDAVRWNKKDLKKGVYFLIEKVFYLIKIFMLENITFV</sequence>
<dbReference type="EMBL" id="JAFBFI010000005">
    <property type="protein sequence ID" value="MBM7692147.1"/>
    <property type="molecule type" value="Genomic_DNA"/>
</dbReference>
<evidence type="ECO:0000313" key="2">
    <source>
        <dbReference type="Proteomes" id="UP000823486"/>
    </source>
</evidence>
<dbReference type="Proteomes" id="UP000823486">
    <property type="component" value="Unassembled WGS sequence"/>
</dbReference>
<name>A0ABS2QG66_9BACI</name>
<proteinExistence type="predicted"/>
<accession>A0ABS2QG66</accession>
<gene>
    <name evidence="1" type="ORF">JOC77_001574</name>
</gene>
<comment type="caution">
    <text evidence="1">The sequence shown here is derived from an EMBL/GenBank/DDBJ whole genome shotgun (WGS) entry which is preliminary data.</text>
</comment>
<keyword evidence="2" id="KW-1185">Reference proteome</keyword>
<reference evidence="1 2" key="1">
    <citation type="submission" date="2021-01" db="EMBL/GenBank/DDBJ databases">
        <title>Genomic Encyclopedia of Type Strains, Phase IV (KMG-IV): sequencing the most valuable type-strain genomes for metagenomic binning, comparative biology and taxonomic classification.</title>
        <authorList>
            <person name="Goeker M."/>
        </authorList>
    </citation>
    <scope>NUCLEOTIDE SEQUENCE [LARGE SCALE GENOMIC DNA]</scope>
    <source>
        <strain evidence="1 2">DSM 105482</strain>
    </source>
</reference>